<dbReference type="PANTHER" id="PTHR12493">
    <property type="entry name" value="CUE DOMAIN CONTAINING 2"/>
    <property type="match status" value="1"/>
</dbReference>
<evidence type="ECO:0000256" key="4">
    <source>
        <dbReference type="ARBA" id="ARBA00022490"/>
    </source>
</evidence>
<dbReference type="GeneID" id="106461265"/>
<dbReference type="RefSeq" id="XP_013776533.1">
    <property type="nucleotide sequence ID" value="XM_013921079.2"/>
</dbReference>
<comment type="similarity">
    <text evidence="3">Belongs to the CUEDC2 family.</text>
</comment>
<dbReference type="RefSeq" id="XP_022244150.1">
    <property type="nucleotide sequence ID" value="XM_022388442.1"/>
</dbReference>
<keyword evidence="4" id="KW-0963">Cytoplasm</keyword>
<evidence type="ECO:0000256" key="2">
    <source>
        <dbReference type="ARBA" id="ARBA00004496"/>
    </source>
</evidence>
<keyword evidence="8" id="KW-1185">Reference proteome</keyword>
<sequence>MSTLENILESRDDVVKGKLAIFIKNHTGEDALGVIDEIVLSYVMSLLETLGNIDEGDDAFDVDMFSEMMAAYIPAFSTIKSEAICEWMFELAREMRSTCTNKVFPGNFKVCHSQNHSVSSRSCFLAETTANQLDPCRTHNSSSSSSQNISISSKSEEFLSSNTVEELDISHQIEILTEMFPNACMSEIQHCVSISGEDCEKAAQLILQRQETSKNLTSPLVKNSNTKPKTHGPADNVLDNEKLKHQILSKYGYIDQDDDVRKHRPITPKAEPEKLVRYRDNKVVSMKGERYSNIKKEESEEMKKTYISLKPARQYRFH</sequence>
<protein>
    <submittedName>
        <fullName evidence="9 10">CUE domain-containing protein 2-A-like</fullName>
    </submittedName>
</protein>
<evidence type="ECO:0000313" key="10">
    <source>
        <dbReference type="RefSeq" id="XP_022244142.1"/>
    </source>
</evidence>
<keyword evidence="5" id="KW-0833">Ubl conjugation pathway</keyword>
<evidence type="ECO:0000256" key="3">
    <source>
        <dbReference type="ARBA" id="ARBA00006106"/>
    </source>
</evidence>
<evidence type="ECO:0000256" key="1">
    <source>
        <dbReference type="ARBA" id="ARBA00004123"/>
    </source>
</evidence>
<proteinExistence type="inferred from homology"/>
<evidence type="ECO:0000256" key="6">
    <source>
        <dbReference type="ARBA" id="ARBA00023242"/>
    </source>
</evidence>
<gene>
    <name evidence="9 10 11" type="primary">LOC106461265</name>
</gene>
<evidence type="ECO:0000313" key="8">
    <source>
        <dbReference type="Proteomes" id="UP000694941"/>
    </source>
</evidence>
<name>A0ABM1SKJ4_LIMPO</name>
<evidence type="ECO:0000256" key="7">
    <source>
        <dbReference type="SAM" id="MobiDB-lite"/>
    </source>
</evidence>
<reference evidence="9 10" key="1">
    <citation type="submission" date="2025-05" db="UniProtKB">
        <authorList>
            <consortium name="RefSeq"/>
        </authorList>
    </citation>
    <scope>IDENTIFICATION</scope>
    <source>
        <tissue evidence="9 10">Muscle</tissue>
    </source>
</reference>
<organism evidence="8 11">
    <name type="scientific">Limulus polyphemus</name>
    <name type="common">Atlantic horseshoe crab</name>
    <dbReference type="NCBI Taxonomy" id="6850"/>
    <lineage>
        <taxon>Eukaryota</taxon>
        <taxon>Metazoa</taxon>
        <taxon>Ecdysozoa</taxon>
        <taxon>Arthropoda</taxon>
        <taxon>Chelicerata</taxon>
        <taxon>Merostomata</taxon>
        <taxon>Xiphosura</taxon>
        <taxon>Limulidae</taxon>
        <taxon>Limulus</taxon>
    </lineage>
</organism>
<dbReference type="RefSeq" id="XP_022244142.1">
    <property type="nucleotide sequence ID" value="XM_022388434.1"/>
</dbReference>
<dbReference type="PANTHER" id="PTHR12493:SF0">
    <property type="entry name" value="CUE DOMAIN-CONTAINING PROTEIN 2"/>
    <property type="match status" value="1"/>
</dbReference>
<evidence type="ECO:0000313" key="9">
    <source>
        <dbReference type="RefSeq" id="XP_013776533.1"/>
    </source>
</evidence>
<accession>A0ABM1SKJ4</accession>
<feature type="region of interest" description="Disordered" evidence="7">
    <location>
        <begin position="218"/>
        <end position="237"/>
    </location>
</feature>
<evidence type="ECO:0000313" key="11">
    <source>
        <dbReference type="RefSeq" id="XP_022244150.1"/>
    </source>
</evidence>
<evidence type="ECO:0000256" key="5">
    <source>
        <dbReference type="ARBA" id="ARBA00022786"/>
    </source>
</evidence>
<feature type="compositionally biased region" description="Polar residues" evidence="7">
    <location>
        <begin position="218"/>
        <end position="227"/>
    </location>
</feature>
<dbReference type="InterPro" id="IPR039805">
    <property type="entry name" value="CUE_CUED2"/>
</dbReference>
<dbReference type="CDD" id="cd14367">
    <property type="entry name" value="CUE_CUED2"/>
    <property type="match status" value="1"/>
</dbReference>
<keyword evidence="6" id="KW-0539">Nucleus</keyword>
<comment type="subcellular location">
    <subcellularLocation>
        <location evidence="2">Cytoplasm</location>
    </subcellularLocation>
    <subcellularLocation>
        <location evidence="1">Nucleus</location>
    </subcellularLocation>
</comment>
<dbReference type="Proteomes" id="UP000694941">
    <property type="component" value="Unplaced"/>
</dbReference>